<name>A0A9P3GA23_9APHY</name>
<keyword evidence="1" id="KW-0378">Hydrolase</keyword>
<comment type="caution">
    <text evidence="3">The sequence shown here is derived from an EMBL/GenBank/DDBJ whole genome shotgun (WGS) entry which is preliminary data.</text>
</comment>
<feature type="signal peptide" evidence="2">
    <location>
        <begin position="1"/>
        <end position="20"/>
    </location>
</feature>
<dbReference type="OrthoDB" id="1600564at2759"/>
<dbReference type="PANTHER" id="PTHR45648:SF22">
    <property type="entry name" value="GDSL LIPASE_ACYLHYDROLASE FAMILY PROTEIN (AFU_ORTHOLOGUE AFUA_4G14700)"/>
    <property type="match status" value="1"/>
</dbReference>
<dbReference type="InterPro" id="IPR036514">
    <property type="entry name" value="SGNH_hydro_sf"/>
</dbReference>
<dbReference type="AlphaFoldDB" id="A0A9P3GA23"/>
<dbReference type="PANTHER" id="PTHR45648">
    <property type="entry name" value="GDSL LIPASE/ACYLHYDROLASE FAMILY PROTEIN (AFU_ORTHOLOGUE AFUA_4G14700)"/>
    <property type="match status" value="1"/>
</dbReference>
<dbReference type="InterPro" id="IPR051058">
    <property type="entry name" value="GDSL_Est/Lipase"/>
</dbReference>
<evidence type="ECO:0000313" key="3">
    <source>
        <dbReference type="EMBL" id="GJE92178.1"/>
    </source>
</evidence>
<protein>
    <submittedName>
        <fullName evidence="3">Carbohydrate esterase family 16 protein</fullName>
    </submittedName>
</protein>
<organism evidence="3 4">
    <name type="scientific">Phanerochaete sordida</name>
    <dbReference type="NCBI Taxonomy" id="48140"/>
    <lineage>
        <taxon>Eukaryota</taxon>
        <taxon>Fungi</taxon>
        <taxon>Dikarya</taxon>
        <taxon>Basidiomycota</taxon>
        <taxon>Agaricomycotina</taxon>
        <taxon>Agaricomycetes</taxon>
        <taxon>Polyporales</taxon>
        <taxon>Phanerochaetaceae</taxon>
        <taxon>Phanerochaete</taxon>
    </lineage>
</organism>
<evidence type="ECO:0000256" key="2">
    <source>
        <dbReference type="SAM" id="SignalP"/>
    </source>
</evidence>
<keyword evidence="2" id="KW-0732">Signal</keyword>
<dbReference type="InterPro" id="IPR001087">
    <property type="entry name" value="GDSL"/>
</dbReference>
<sequence>MRTISSLLTVLAVAASLASAALVSGRGPRPGQIKNLVTFGDSYTDVVSTGDNAIAWPVFAAQDGNLELFPFARSGATCSNNITFRPFPSVFESQLPLYFSEVRNGSLRLNAEETVFTLWIGTNDVGVNSLLVGQGGPGATVVNTTRCAVSWVKTLYDSGARNFLFQNMIPLQKTILYSADSYPNRYWTAPRNTTEWSVFMTEMTTAGNALSRALLEMLAPKLPGAHLGLFDSHQLFEDMLSNPAKFLNGTVPPNTTGAIHQCFFDINESTSDLNNCTTVTGPAADSFLWYDELHPSEQTDRNIGKAIAAAVKRTSEQYTTWFS</sequence>
<feature type="chain" id="PRO_5040269590" evidence="2">
    <location>
        <begin position="21"/>
        <end position="323"/>
    </location>
</feature>
<dbReference type="Proteomes" id="UP000703269">
    <property type="component" value="Unassembled WGS sequence"/>
</dbReference>
<reference evidence="3 4" key="1">
    <citation type="submission" date="2021-08" db="EMBL/GenBank/DDBJ databases">
        <title>Draft Genome Sequence of Phanerochaete sordida strain YK-624.</title>
        <authorList>
            <person name="Mori T."/>
            <person name="Dohra H."/>
            <person name="Suzuki T."/>
            <person name="Kawagishi H."/>
            <person name="Hirai H."/>
        </authorList>
    </citation>
    <scope>NUCLEOTIDE SEQUENCE [LARGE SCALE GENOMIC DNA]</scope>
    <source>
        <strain evidence="3 4">YK-624</strain>
    </source>
</reference>
<gene>
    <name evidence="3" type="ORF">PsYK624_083310</name>
</gene>
<dbReference type="GO" id="GO:0016788">
    <property type="term" value="F:hydrolase activity, acting on ester bonds"/>
    <property type="evidence" value="ECO:0007669"/>
    <property type="project" value="InterPro"/>
</dbReference>
<accession>A0A9P3GA23</accession>
<dbReference type="SUPFAM" id="SSF52266">
    <property type="entry name" value="SGNH hydrolase"/>
    <property type="match status" value="1"/>
</dbReference>
<evidence type="ECO:0000256" key="1">
    <source>
        <dbReference type="ARBA" id="ARBA00022801"/>
    </source>
</evidence>
<dbReference type="EMBL" id="BPQB01000025">
    <property type="protein sequence ID" value="GJE92178.1"/>
    <property type="molecule type" value="Genomic_DNA"/>
</dbReference>
<proteinExistence type="predicted"/>
<keyword evidence="4" id="KW-1185">Reference proteome</keyword>
<dbReference type="Pfam" id="PF00657">
    <property type="entry name" value="Lipase_GDSL"/>
    <property type="match status" value="1"/>
</dbReference>
<dbReference type="Gene3D" id="3.40.50.1110">
    <property type="entry name" value="SGNH hydrolase"/>
    <property type="match status" value="1"/>
</dbReference>
<evidence type="ECO:0000313" key="4">
    <source>
        <dbReference type="Proteomes" id="UP000703269"/>
    </source>
</evidence>